<organism evidence="12 13">
    <name type="scientific">Candidatus Falkowbacteria bacterium CG10_big_fil_rev_8_21_14_0_10_43_10</name>
    <dbReference type="NCBI Taxonomy" id="1974567"/>
    <lineage>
        <taxon>Bacteria</taxon>
        <taxon>Candidatus Falkowiibacteriota</taxon>
    </lineage>
</organism>
<evidence type="ECO:0000256" key="1">
    <source>
        <dbReference type="ARBA" id="ARBA00009451"/>
    </source>
</evidence>
<dbReference type="GO" id="GO:0022625">
    <property type="term" value="C:cytosolic large ribosomal subunit"/>
    <property type="evidence" value="ECO:0007669"/>
    <property type="project" value="TreeGrafter"/>
</dbReference>
<dbReference type="InterPro" id="IPR047867">
    <property type="entry name" value="Ribosomal_uL22_bac/org-type"/>
</dbReference>
<evidence type="ECO:0000256" key="5">
    <source>
        <dbReference type="ARBA" id="ARBA00023274"/>
    </source>
</evidence>
<dbReference type="EMBL" id="PFAR01000015">
    <property type="protein sequence ID" value="PIR93334.1"/>
    <property type="molecule type" value="Genomic_DNA"/>
</dbReference>
<dbReference type="AlphaFoldDB" id="A0A2H0V2L5"/>
<dbReference type="InterPro" id="IPR001063">
    <property type="entry name" value="Ribosomal_uL22"/>
</dbReference>
<keyword evidence="2 7" id="KW-0699">rRNA-binding</keyword>
<evidence type="ECO:0000256" key="7">
    <source>
        <dbReference type="HAMAP-Rule" id="MF_01331"/>
    </source>
</evidence>
<feature type="region of interest" description="Disordered" evidence="11">
    <location>
        <begin position="113"/>
        <end position="215"/>
    </location>
</feature>
<dbReference type="NCBIfam" id="TIGR01044">
    <property type="entry name" value="rplV_bact"/>
    <property type="match status" value="1"/>
</dbReference>
<accession>A0A2H0V2L5</accession>
<comment type="caution">
    <text evidence="12">The sequence shown here is derived from an EMBL/GenBank/DDBJ whole genome shotgun (WGS) entry which is preliminary data.</text>
</comment>
<evidence type="ECO:0000256" key="11">
    <source>
        <dbReference type="SAM" id="MobiDB-lite"/>
    </source>
</evidence>
<evidence type="ECO:0000256" key="8">
    <source>
        <dbReference type="RuleBase" id="RU004005"/>
    </source>
</evidence>
<dbReference type="SUPFAM" id="SSF54843">
    <property type="entry name" value="Ribosomal protein L22"/>
    <property type="match status" value="1"/>
</dbReference>
<proteinExistence type="inferred from homology"/>
<evidence type="ECO:0000256" key="10">
    <source>
        <dbReference type="RuleBase" id="RU004008"/>
    </source>
</evidence>
<dbReference type="Proteomes" id="UP000228626">
    <property type="component" value="Unassembled WGS sequence"/>
</dbReference>
<dbReference type="Gene3D" id="3.90.470.10">
    <property type="entry name" value="Ribosomal protein L22/L17"/>
    <property type="match status" value="1"/>
</dbReference>
<keyword evidence="4 7" id="KW-0689">Ribosomal protein</keyword>
<gene>
    <name evidence="7" type="primary">rplV</name>
    <name evidence="12" type="ORF">COT99_01245</name>
</gene>
<reference evidence="13" key="1">
    <citation type="submission" date="2017-09" db="EMBL/GenBank/DDBJ databases">
        <title>Depth-based differentiation of microbial function through sediment-hosted aquifers and enrichment of novel symbionts in the deep terrestrial subsurface.</title>
        <authorList>
            <person name="Probst A.J."/>
            <person name="Ladd B."/>
            <person name="Jarett J.K."/>
            <person name="Geller-Mcgrath D.E."/>
            <person name="Sieber C.M.K."/>
            <person name="Emerson J.B."/>
            <person name="Anantharaman K."/>
            <person name="Thomas B.C."/>
            <person name="Malmstrom R."/>
            <person name="Stieglmeier M."/>
            <person name="Klingl A."/>
            <person name="Woyke T."/>
            <person name="Ryan C.M."/>
            <person name="Banfield J.F."/>
        </authorList>
    </citation>
    <scope>NUCLEOTIDE SEQUENCE [LARGE SCALE GENOMIC DNA]</scope>
</reference>
<protein>
    <recommendedName>
        <fullName evidence="6 7">Large ribosomal subunit protein uL22</fullName>
    </recommendedName>
</protein>
<evidence type="ECO:0000256" key="3">
    <source>
        <dbReference type="ARBA" id="ARBA00022884"/>
    </source>
</evidence>
<dbReference type="CDD" id="cd00336">
    <property type="entry name" value="Ribosomal_L22"/>
    <property type="match status" value="1"/>
</dbReference>
<dbReference type="InterPro" id="IPR018260">
    <property type="entry name" value="Ribosomal_uL22_CS"/>
</dbReference>
<name>A0A2H0V2L5_9BACT</name>
<evidence type="ECO:0000256" key="6">
    <source>
        <dbReference type="ARBA" id="ARBA00035207"/>
    </source>
</evidence>
<dbReference type="GO" id="GO:0003735">
    <property type="term" value="F:structural constituent of ribosome"/>
    <property type="evidence" value="ECO:0007669"/>
    <property type="project" value="InterPro"/>
</dbReference>
<dbReference type="PANTHER" id="PTHR13501">
    <property type="entry name" value="CHLOROPLAST 50S RIBOSOMAL PROTEIN L22-RELATED"/>
    <property type="match status" value="1"/>
</dbReference>
<dbReference type="InterPro" id="IPR005727">
    <property type="entry name" value="Ribosomal_uL22_bac/chlpt-type"/>
</dbReference>
<keyword evidence="3 7" id="KW-0694">RNA-binding</keyword>
<dbReference type="GO" id="GO:0019843">
    <property type="term" value="F:rRNA binding"/>
    <property type="evidence" value="ECO:0007669"/>
    <property type="project" value="UniProtKB-UniRule"/>
</dbReference>
<evidence type="ECO:0000256" key="4">
    <source>
        <dbReference type="ARBA" id="ARBA00022980"/>
    </source>
</evidence>
<evidence type="ECO:0000256" key="2">
    <source>
        <dbReference type="ARBA" id="ARBA00022730"/>
    </source>
</evidence>
<dbReference type="GO" id="GO:0006412">
    <property type="term" value="P:translation"/>
    <property type="evidence" value="ECO:0007669"/>
    <property type="project" value="UniProtKB-UniRule"/>
</dbReference>
<dbReference type="PROSITE" id="PS00464">
    <property type="entry name" value="RIBOSOMAL_L22"/>
    <property type="match status" value="1"/>
</dbReference>
<dbReference type="InterPro" id="IPR036394">
    <property type="entry name" value="Ribosomal_uL22_sf"/>
</dbReference>
<comment type="similarity">
    <text evidence="1 7 8">Belongs to the universal ribosomal protein uL22 family.</text>
</comment>
<dbReference type="PANTHER" id="PTHR13501:SF8">
    <property type="entry name" value="LARGE RIBOSOMAL SUBUNIT PROTEIN UL22M"/>
    <property type="match status" value="1"/>
</dbReference>
<dbReference type="HAMAP" id="MF_01331_B">
    <property type="entry name" value="Ribosomal_uL22_B"/>
    <property type="match status" value="1"/>
</dbReference>
<evidence type="ECO:0000313" key="12">
    <source>
        <dbReference type="EMBL" id="PIR93334.1"/>
    </source>
</evidence>
<comment type="function">
    <text evidence="7 10">This protein binds specifically to 23S rRNA; its binding is stimulated by other ribosomal proteins, e.g., L4, L17, and L20. It is important during the early stages of 50S assembly. It makes multiple contacts with different domains of the 23S rRNA in the assembled 50S subunit and ribosome.</text>
</comment>
<dbReference type="Pfam" id="PF00237">
    <property type="entry name" value="Ribosomal_L22"/>
    <property type="match status" value="1"/>
</dbReference>
<evidence type="ECO:0000313" key="13">
    <source>
        <dbReference type="Proteomes" id="UP000228626"/>
    </source>
</evidence>
<comment type="subunit">
    <text evidence="7 9">Part of the 50S ribosomal subunit.</text>
</comment>
<sequence>MQTTAKAKYVRMSPRKVRLVIDVVRGMKAADALDHLRLMKKAAAHPVMKLLNSAIANAENNFDLARNNLYIKEAKVDEGSTLKRWMPRAHGRATTIRKRNSHIIITLGEIEDTGERTGKKPKAEAPVKLGEMNKKNKEEAEKEIKAEKMKEAAAAKSAADKKKEKGDTFDGGAKDGAKEPAKEIKDPRREGRAGHARAEGGRKGFSSKIFRRKSG</sequence>
<evidence type="ECO:0000256" key="9">
    <source>
        <dbReference type="RuleBase" id="RU004006"/>
    </source>
</evidence>
<keyword evidence="5 7" id="KW-0687">Ribonucleoprotein</keyword>
<comment type="function">
    <text evidence="7">The globular domain of the protein is located near the polypeptide exit tunnel on the outside of the subunit, while an extended beta-hairpin is found that lines the wall of the exit tunnel in the center of the 70S ribosome.</text>
</comment>
<feature type="compositionally biased region" description="Basic and acidic residues" evidence="11">
    <location>
        <begin position="113"/>
        <end position="202"/>
    </location>
</feature>